<evidence type="ECO:0000313" key="2">
    <source>
        <dbReference type="Proteomes" id="UP000621492"/>
    </source>
</evidence>
<proteinExistence type="predicted"/>
<evidence type="ECO:0000313" key="1">
    <source>
        <dbReference type="EMBL" id="GGB56541.1"/>
    </source>
</evidence>
<accession>A0A9W5U0P1</accession>
<dbReference type="RefSeq" id="WP_088052475.1">
    <property type="nucleotide sequence ID" value="NZ_BMJD01000043.1"/>
</dbReference>
<gene>
    <name evidence="1" type="ORF">GCM10011409_37660</name>
</gene>
<keyword evidence="2" id="KW-1185">Reference proteome</keyword>
<protein>
    <submittedName>
        <fullName evidence="1">Uncharacterized protein</fullName>
    </submittedName>
</protein>
<dbReference type="AlphaFoldDB" id="A0A9W5U0P1"/>
<reference evidence="1" key="1">
    <citation type="journal article" date="2014" name="Int. J. Syst. Evol. Microbiol.">
        <title>Complete genome sequence of Corynebacterium casei LMG S-19264T (=DSM 44701T), isolated from a smear-ripened cheese.</title>
        <authorList>
            <consortium name="US DOE Joint Genome Institute (JGI-PGF)"/>
            <person name="Walter F."/>
            <person name="Albersmeier A."/>
            <person name="Kalinowski J."/>
            <person name="Ruckert C."/>
        </authorList>
    </citation>
    <scope>NUCLEOTIDE SEQUENCE</scope>
    <source>
        <strain evidence="1">CGMCC 1.15454</strain>
    </source>
</reference>
<comment type="caution">
    <text evidence="1">The sequence shown here is derived from an EMBL/GenBank/DDBJ whole genome shotgun (WGS) entry which is preliminary data.</text>
</comment>
<dbReference type="EMBL" id="BMJD01000043">
    <property type="protein sequence ID" value="GGB56541.1"/>
    <property type="molecule type" value="Genomic_DNA"/>
</dbReference>
<dbReference type="Proteomes" id="UP000621492">
    <property type="component" value="Unassembled WGS sequence"/>
</dbReference>
<reference evidence="1" key="2">
    <citation type="submission" date="2020-09" db="EMBL/GenBank/DDBJ databases">
        <authorList>
            <person name="Sun Q."/>
            <person name="Zhou Y."/>
        </authorList>
    </citation>
    <scope>NUCLEOTIDE SEQUENCE</scope>
    <source>
        <strain evidence="1">CGMCC 1.15454</strain>
    </source>
</reference>
<sequence>MPTKKITNNCKIGQLTYSKESNEFQSAPEANSDIILLLGYINIRFNSETETATQVWGFHHNFNWIERKIVSPNASKGILRLNLDLDPGDTKRLNQPNEWNTYYDRESGWICFGNPENSSRDNSVEFFTNTIVTLSNTGEIESLWLKPEFIE</sequence>
<organism evidence="1 2">
    <name type="scientific">Lentibacillus populi</name>
    <dbReference type="NCBI Taxonomy" id="1827502"/>
    <lineage>
        <taxon>Bacteria</taxon>
        <taxon>Bacillati</taxon>
        <taxon>Bacillota</taxon>
        <taxon>Bacilli</taxon>
        <taxon>Bacillales</taxon>
        <taxon>Bacillaceae</taxon>
        <taxon>Lentibacillus</taxon>
    </lineage>
</organism>
<name>A0A9W5U0P1_9BACI</name>